<comment type="caution">
    <text evidence="1">The sequence shown here is derived from an EMBL/GenBank/DDBJ whole genome shotgun (WGS) entry which is preliminary data.</text>
</comment>
<evidence type="ECO:0000313" key="2">
    <source>
        <dbReference type="Proteomes" id="UP000434850"/>
    </source>
</evidence>
<sequence>MKIVHTTAPVNVEDLKSFLENDLNTKFKEHRHLDVDLKVVLSGNSLDISIPDLYDDFLFRIEAVNNDELHIIKSEHYTDDVNVLTIEEIMNNLMLDYPGRDNIDYVGEKS</sequence>
<gene>
    <name evidence="1" type="ORF">GO816_03725</name>
</gene>
<evidence type="ECO:0000313" key="1">
    <source>
        <dbReference type="EMBL" id="MVN90226.1"/>
    </source>
</evidence>
<keyword evidence="2" id="KW-1185">Reference proteome</keyword>
<proteinExistence type="predicted"/>
<dbReference type="OrthoDB" id="797779at2"/>
<organism evidence="1 2">
    <name type="scientific">Mucilaginibacter aquatilis</name>
    <dbReference type="NCBI Taxonomy" id="1517760"/>
    <lineage>
        <taxon>Bacteria</taxon>
        <taxon>Pseudomonadati</taxon>
        <taxon>Bacteroidota</taxon>
        <taxon>Sphingobacteriia</taxon>
        <taxon>Sphingobacteriales</taxon>
        <taxon>Sphingobacteriaceae</taxon>
        <taxon>Mucilaginibacter</taxon>
    </lineage>
</organism>
<dbReference type="Proteomes" id="UP000434850">
    <property type="component" value="Unassembled WGS sequence"/>
</dbReference>
<dbReference type="RefSeq" id="WP_157539991.1">
    <property type="nucleotide sequence ID" value="NZ_WQLA01000001.1"/>
</dbReference>
<protein>
    <submittedName>
        <fullName evidence="1">Uncharacterized protein</fullName>
    </submittedName>
</protein>
<dbReference type="AlphaFoldDB" id="A0A6I4I9S9"/>
<name>A0A6I4I9S9_9SPHI</name>
<dbReference type="EMBL" id="WQLA01000001">
    <property type="protein sequence ID" value="MVN90226.1"/>
    <property type="molecule type" value="Genomic_DNA"/>
</dbReference>
<reference evidence="1 2" key="1">
    <citation type="submission" date="2019-12" db="EMBL/GenBank/DDBJ databases">
        <title>Mucilaginibacter sp. HME9299 genome sequencing and assembly.</title>
        <authorList>
            <person name="Kang H."/>
            <person name="Kim H."/>
            <person name="Joh K."/>
        </authorList>
    </citation>
    <scope>NUCLEOTIDE SEQUENCE [LARGE SCALE GENOMIC DNA]</scope>
    <source>
        <strain evidence="1 2">HME9299</strain>
    </source>
</reference>
<accession>A0A6I4I9S9</accession>